<keyword evidence="3" id="KW-0227">DNA damage</keyword>
<dbReference type="GO" id="GO:0035312">
    <property type="term" value="F:5'-3' DNA exonuclease activity"/>
    <property type="evidence" value="ECO:0007669"/>
    <property type="project" value="TreeGrafter"/>
</dbReference>
<comment type="similarity">
    <text evidence="2">Belongs to the DNA repair metallo-beta-lactamase (DRMBL) family.</text>
</comment>
<keyword evidence="5" id="KW-0539">Nucleus</keyword>
<dbReference type="FunFam" id="3.60.15.10:FF:000038">
    <property type="entry name" value="DNA cross-link repair protein pso2/snm1"/>
    <property type="match status" value="1"/>
</dbReference>
<dbReference type="Pfam" id="PF07522">
    <property type="entry name" value="DRMBL"/>
    <property type="match status" value="1"/>
</dbReference>
<dbReference type="GO" id="GO:0003684">
    <property type="term" value="F:damaged DNA binding"/>
    <property type="evidence" value="ECO:0007669"/>
    <property type="project" value="TreeGrafter"/>
</dbReference>
<dbReference type="PANTHER" id="PTHR23240:SF6">
    <property type="entry name" value="DNA CROSS-LINK REPAIR 1A PROTEIN"/>
    <property type="match status" value="1"/>
</dbReference>
<evidence type="ECO:0000256" key="2">
    <source>
        <dbReference type="ARBA" id="ARBA00010304"/>
    </source>
</evidence>
<dbReference type="GO" id="GO:0006303">
    <property type="term" value="P:double-strand break repair via nonhomologous end joining"/>
    <property type="evidence" value="ECO:0007669"/>
    <property type="project" value="TreeGrafter"/>
</dbReference>
<comment type="subcellular location">
    <subcellularLocation>
        <location evidence="1">Nucleus</location>
    </subcellularLocation>
</comment>
<feature type="region of interest" description="Disordered" evidence="6">
    <location>
        <begin position="132"/>
        <end position="339"/>
    </location>
</feature>
<dbReference type="SUPFAM" id="SSF56281">
    <property type="entry name" value="Metallo-hydrolase/oxidoreductase"/>
    <property type="match status" value="1"/>
</dbReference>
<evidence type="ECO:0000256" key="3">
    <source>
        <dbReference type="ARBA" id="ARBA00022763"/>
    </source>
</evidence>
<feature type="compositionally biased region" description="Basic residues" evidence="6">
    <location>
        <begin position="198"/>
        <end position="207"/>
    </location>
</feature>
<dbReference type="PANTHER" id="PTHR23240">
    <property type="entry name" value="DNA CROSS-LINK REPAIR PROTEIN PSO2/SNM1-RELATED"/>
    <property type="match status" value="1"/>
</dbReference>
<dbReference type="InterPro" id="IPR036866">
    <property type="entry name" value="RibonucZ/Hydroxyglut_hydro"/>
</dbReference>
<evidence type="ECO:0000256" key="1">
    <source>
        <dbReference type="ARBA" id="ARBA00004123"/>
    </source>
</evidence>
<dbReference type="Gene3D" id="3.40.50.12650">
    <property type="match status" value="1"/>
</dbReference>
<reference evidence="8 9" key="1">
    <citation type="submission" date="2018-05" db="EMBL/GenBank/DDBJ databases">
        <title>Whole genome sequencing for identification of molecular markers to develop diagnostic detection tools for the regulated plant pathogen Lachnellula willkommii.</title>
        <authorList>
            <person name="Giroux E."/>
            <person name="Bilodeau G."/>
        </authorList>
    </citation>
    <scope>NUCLEOTIDE SEQUENCE [LARGE SCALE GENOMIC DNA]</scope>
    <source>
        <strain evidence="8 9">CBS 203.66</strain>
    </source>
</reference>
<evidence type="ECO:0000313" key="9">
    <source>
        <dbReference type="Proteomes" id="UP000469559"/>
    </source>
</evidence>
<dbReference type="Proteomes" id="UP000469559">
    <property type="component" value="Unassembled WGS sequence"/>
</dbReference>
<dbReference type="GO" id="GO:0005634">
    <property type="term" value="C:nucleus"/>
    <property type="evidence" value="ECO:0007669"/>
    <property type="project" value="UniProtKB-SubCell"/>
</dbReference>
<dbReference type="OrthoDB" id="262529at2759"/>
<dbReference type="Gene3D" id="3.60.15.10">
    <property type="entry name" value="Ribonuclease Z/Hydroxyacylglutathione hydrolase-like"/>
    <property type="match status" value="1"/>
</dbReference>
<comment type="caution">
    <text evidence="8">The sequence shown here is derived from an EMBL/GenBank/DDBJ whole genome shotgun (WGS) entry which is preliminary data.</text>
</comment>
<protein>
    <submittedName>
        <fullName evidence="8">DNA cross-link repair protein pso2/snm1</fullName>
    </submittedName>
</protein>
<feature type="compositionally biased region" description="Polar residues" evidence="6">
    <location>
        <begin position="29"/>
        <end position="61"/>
    </location>
</feature>
<evidence type="ECO:0000256" key="6">
    <source>
        <dbReference type="SAM" id="MobiDB-lite"/>
    </source>
</evidence>
<keyword evidence="9" id="KW-1185">Reference proteome</keyword>
<feature type="domain" description="DNA repair metallo-beta-lactamase" evidence="7">
    <location>
        <begin position="809"/>
        <end position="936"/>
    </location>
</feature>
<dbReference type="InterPro" id="IPR011084">
    <property type="entry name" value="DRMBL"/>
</dbReference>
<evidence type="ECO:0000256" key="4">
    <source>
        <dbReference type="ARBA" id="ARBA00023204"/>
    </source>
</evidence>
<feature type="region of interest" description="Disordered" evidence="6">
    <location>
        <begin position="1"/>
        <end position="90"/>
    </location>
</feature>
<keyword evidence="4" id="KW-0234">DNA repair</keyword>
<accession>A0A8T9BJ46</accession>
<evidence type="ECO:0000256" key="5">
    <source>
        <dbReference type="ARBA" id="ARBA00023242"/>
    </source>
</evidence>
<gene>
    <name evidence="8" type="primary">pso2</name>
    <name evidence="8" type="ORF">LARI1_G002556</name>
</gene>
<organism evidence="8 9">
    <name type="scientific">Lachnellula arida</name>
    <dbReference type="NCBI Taxonomy" id="1316785"/>
    <lineage>
        <taxon>Eukaryota</taxon>
        <taxon>Fungi</taxon>
        <taxon>Dikarya</taxon>
        <taxon>Ascomycota</taxon>
        <taxon>Pezizomycotina</taxon>
        <taxon>Leotiomycetes</taxon>
        <taxon>Helotiales</taxon>
        <taxon>Lachnaceae</taxon>
        <taxon>Lachnellula</taxon>
    </lineage>
</organism>
<sequence length="1553" mass="173530">MFRTPRENSNTSIEAPLKPSTGRPPTPPNGISTPHQLPSAMASRSSAKPLTPRPNSKSNVPMPSRPSTKKAAPSRTPGKGNNSILNFFKKVDSPMKDDSIFLSQGSQANPLPAHPALGADILDETLDDIYGDDENERFNEKAGPVKRRKTSNTSTLSGVDKNGEKDVSMGNAGIGSPGELLPAKDACTPPPPQPATKSKSKKPRRKGPFLSDSESDYEVDSKANKANQAAALGAEKRELRTRVSKQPDSNERVQTKPIEQEDIVGNRPVVPEVESVKPLYKRRTKVPVAKAQAKWEALQPKSSRSSSRSSSDRDSKGKRSSPAELPKEESPVVPDIPTLKNEATSIDEWSKFDDFEEFPDDEFADGEEFVERKWMEEQARLEAAEAGQEETDGFGDDHLDGMAPEEEMTASCPICSVSLGGITPDEATRHVNGCLDGNPIPLPKLVKTESSEVKMMPQGASHRFARKAAVPRPGQANPFEADVKGVKATSAFSKIMSGHAEDAAWATAAAAENASRGKPAYQRTCPFYKIMPGFFICVDAFRYGAVQGCNAYFLSHFHSDHYIGLTASWCHGPIYCSKVTGNLVKQQLRVDPKWVVSLDFEERSEVPGTQGVAVTMIPANHCPGSSLFLFEKVIGKGNNPKVQRVLHCGDFRACPAHLTHPLLMPNIVDSLTNKTKQQRIDVCYLDTTYLNPRYAFPSQEEVITACADMCVSLRKERTEDGDAWETAKRERAGSSMAKFIASAPAPKPEDDSIAMSLTSEKARGRLLVVCGTYSIGKERICMGIARALDCKIWAPPGKMRICAALEDPELMSRMTDDPKEAQIHMQMLMELRPETLHEYLTGYKPHFSRVVGFRPSGWNYKPPASRLTTSPTLQNILHSPSWSSQFSLHDLTPQRGSTREASCFGVPYSEHSSFRELTMFVCALRIEKIVPTVNVGSAASRSKMKVWIERWLAERRKNGTITLGSGDGQLKEVDFMQQRTNAQMEEIRWARIASIANGALKGDPCTSPNAQLEALKDFQKTLDSFQSSLRRTVNIVSRPKLRPLNILDMPDEILVEIFGHVKGPDPFNTEPHFSARTFNVCEIQNLRLTCRRFHDTSSHLLIHFLDVKLNPLSLSHFEMVSRHPIISKGVRTVRVILHLYDSILANDITMFAEYIVSKLERTSHHQEILAGLHSEGGDVIRGLSGEAMLEIISKIRTILNSWAAFARGEPDDTASAEDLPNWVMLRRAHDEYRRRFVEQEILREKGALTTAVSCAFARMPTAKRLIIKDHDEDRSADVRKRPYYYDLATNNDALVRYMIFPSPWEDVRIWELRDPDVDMLVKLPLAIYKAGVLLTGFYIETSSPRDLNMLATSKEDGQALTAAMQMLKQFQFEIQGSKHPDLWRPREASEIKHLGRFLTAVLKSDHLTDVKLDLSVTWDRRRQPCFSIGTITSLCTWPNLYLVSFIGAYIHISELERFIGQMSPLVRQVSLSRIHLVRGKWADALDIMRKRVDINWYLGQLLGAECKELSEEKRDAILLPVRDLPYVNLVSAYASREIEQNPFREQEQIDEAE</sequence>
<dbReference type="FunFam" id="3.40.50.12650:FF:000007">
    <property type="entry name" value="DNA cross-link repair 1A protein, variant"/>
    <property type="match status" value="1"/>
</dbReference>
<evidence type="ECO:0000313" key="8">
    <source>
        <dbReference type="EMBL" id="TVY19416.1"/>
    </source>
</evidence>
<dbReference type="EMBL" id="QGMF01000108">
    <property type="protein sequence ID" value="TVY19416.1"/>
    <property type="molecule type" value="Genomic_DNA"/>
</dbReference>
<evidence type="ECO:0000259" key="7">
    <source>
        <dbReference type="Pfam" id="PF07522"/>
    </source>
</evidence>
<dbReference type="CDD" id="cd16273">
    <property type="entry name" value="SNM1A-1C-like_MBL-fold"/>
    <property type="match status" value="1"/>
</dbReference>
<proteinExistence type="inferred from homology"/>
<dbReference type="GO" id="GO:0036297">
    <property type="term" value="P:interstrand cross-link repair"/>
    <property type="evidence" value="ECO:0007669"/>
    <property type="project" value="TreeGrafter"/>
</dbReference>
<name>A0A8T9BJ46_9HELO</name>